<evidence type="ECO:0000259" key="3">
    <source>
        <dbReference type="SMART" id="SM00829"/>
    </source>
</evidence>
<dbReference type="Proteomes" id="UP000032360">
    <property type="component" value="Unassembled WGS sequence"/>
</dbReference>
<dbReference type="InterPro" id="IPR011032">
    <property type="entry name" value="GroES-like_sf"/>
</dbReference>
<dbReference type="FunFam" id="3.40.50.720:FF:000121">
    <property type="entry name" value="Prostaglandin reductase 2"/>
    <property type="match status" value="1"/>
</dbReference>
<evidence type="ECO:0000313" key="4">
    <source>
        <dbReference type="EMBL" id="KJF18634.1"/>
    </source>
</evidence>
<dbReference type="AlphaFoldDB" id="A0A0D8HL85"/>
<protein>
    <submittedName>
        <fullName evidence="4">Putative NADP-dependent oxidoreductase YfmJ</fullName>
        <ecNumber evidence="4">1.-.-.-</ecNumber>
    </submittedName>
</protein>
<dbReference type="InterPro" id="IPR020843">
    <property type="entry name" value="ER"/>
</dbReference>
<dbReference type="EC" id="1.-.-.-" evidence="4"/>
<dbReference type="PANTHER" id="PTHR43205:SF7">
    <property type="entry name" value="PROSTAGLANDIN REDUCTASE 1"/>
    <property type="match status" value="1"/>
</dbReference>
<feature type="region of interest" description="Disordered" evidence="2">
    <location>
        <begin position="1"/>
        <end position="21"/>
    </location>
</feature>
<dbReference type="CDD" id="cd05288">
    <property type="entry name" value="PGDH"/>
    <property type="match status" value="1"/>
</dbReference>
<comment type="caution">
    <text evidence="4">The sequence shown here is derived from an EMBL/GenBank/DDBJ whole genome shotgun (WGS) entry which is preliminary data.</text>
</comment>
<evidence type="ECO:0000256" key="2">
    <source>
        <dbReference type="SAM" id="MobiDB-lite"/>
    </source>
</evidence>
<dbReference type="Pfam" id="PF00107">
    <property type="entry name" value="ADH_zinc_N"/>
    <property type="match status" value="1"/>
</dbReference>
<dbReference type="Gene3D" id="3.40.50.720">
    <property type="entry name" value="NAD(P)-binding Rossmann-like Domain"/>
    <property type="match status" value="1"/>
</dbReference>
<feature type="domain" description="Enoyl reductase (ER)" evidence="3">
    <location>
        <begin position="16"/>
        <end position="328"/>
    </location>
</feature>
<dbReference type="SMART" id="SM00829">
    <property type="entry name" value="PKS_ER"/>
    <property type="match status" value="1"/>
</dbReference>
<evidence type="ECO:0000256" key="1">
    <source>
        <dbReference type="ARBA" id="ARBA00023002"/>
    </source>
</evidence>
<organism evidence="4 5">
    <name type="scientific">Acidithrix ferrooxidans</name>
    <dbReference type="NCBI Taxonomy" id="1280514"/>
    <lineage>
        <taxon>Bacteria</taxon>
        <taxon>Bacillati</taxon>
        <taxon>Actinomycetota</taxon>
        <taxon>Acidimicrobiia</taxon>
        <taxon>Acidimicrobiales</taxon>
        <taxon>Acidimicrobiaceae</taxon>
        <taxon>Acidithrix</taxon>
    </lineage>
</organism>
<dbReference type="PATRIC" id="fig|1280514.3.peg.653"/>
<dbReference type="STRING" id="1280514.AXFE_04720"/>
<proteinExistence type="predicted"/>
<dbReference type="Gene3D" id="3.90.180.10">
    <property type="entry name" value="Medium-chain alcohol dehydrogenases, catalytic domain"/>
    <property type="match status" value="1"/>
</dbReference>
<keyword evidence="5" id="KW-1185">Reference proteome</keyword>
<dbReference type="InterPro" id="IPR041694">
    <property type="entry name" value="ADH_N_2"/>
</dbReference>
<dbReference type="SUPFAM" id="SSF50129">
    <property type="entry name" value="GroES-like"/>
    <property type="match status" value="2"/>
</dbReference>
<dbReference type="InterPro" id="IPR036291">
    <property type="entry name" value="NAD(P)-bd_dom_sf"/>
</dbReference>
<dbReference type="InterPro" id="IPR013149">
    <property type="entry name" value="ADH-like_C"/>
</dbReference>
<dbReference type="RefSeq" id="WP_052604272.1">
    <property type="nucleotide sequence ID" value="NZ_JXYS01000011.1"/>
</dbReference>
<gene>
    <name evidence="4" type="primary">yfmJ</name>
    <name evidence="4" type="ORF">AXFE_04720</name>
</gene>
<dbReference type="GO" id="GO:0016628">
    <property type="term" value="F:oxidoreductase activity, acting on the CH-CH group of donors, NAD or NADP as acceptor"/>
    <property type="evidence" value="ECO:0007669"/>
    <property type="project" value="InterPro"/>
</dbReference>
<accession>A0A0D8HL85</accession>
<dbReference type="PANTHER" id="PTHR43205">
    <property type="entry name" value="PROSTAGLANDIN REDUCTASE"/>
    <property type="match status" value="1"/>
</dbReference>
<dbReference type="SUPFAM" id="SSF51735">
    <property type="entry name" value="NAD(P)-binding Rossmann-fold domains"/>
    <property type="match status" value="1"/>
</dbReference>
<sequence>MKAHQIVLSSRPKGHPTLDNFGRSDVELPSLGEGEVLVKSLFLSVDPYMRGRMNDAKSYVPPFAIDAPLAGGGVGEVIESNTPGFAVGDLVTGMLAWRDYNVAEAKHLLKIPTSSIPASAYLGILGMPGMTAYVGLFDLGKPKKGETVFVSGAGGAVGSAVGQMAKIAGAKVIGSAGGSKKCARLIEMGFDVAIDYKEAPIMNQLMEAATDGVDVYFDNVGGDHLVAALEATNDFARLVLCGAISQYNNETYQPGPGNLFRAIQRRLTITGFIVSDHGSRRDEFLKDVSSWISDGKLTYDETFVDGLENAPEAFMGLFSGLNTGKMVVRL</sequence>
<evidence type="ECO:0000313" key="5">
    <source>
        <dbReference type="Proteomes" id="UP000032360"/>
    </source>
</evidence>
<keyword evidence="1 4" id="KW-0560">Oxidoreductase</keyword>
<reference evidence="4 5" key="1">
    <citation type="submission" date="2015-01" db="EMBL/GenBank/DDBJ databases">
        <title>Draft genome of the acidophilic iron oxidizer Acidithrix ferrooxidans strain Py-F3.</title>
        <authorList>
            <person name="Poehlein A."/>
            <person name="Eisen S."/>
            <person name="Schloemann M."/>
            <person name="Johnson B.D."/>
            <person name="Daniel R."/>
            <person name="Muehling M."/>
        </authorList>
    </citation>
    <scope>NUCLEOTIDE SEQUENCE [LARGE SCALE GENOMIC DNA]</scope>
    <source>
        <strain evidence="4 5">Py-F3</strain>
    </source>
</reference>
<dbReference type="Pfam" id="PF16884">
    <property type="entry name" value="ADH_N_2"/>
    <property type="match status" value="1"/>
</dbReference>
<name>A0A0D8HL85_9ACTN</name>
<dbReference type="InterPro" id="IPR045010">
    <property type="entry name" value="MDR_fam"/>
</dbReference>
<dbReference type="OrthoDB" id="9805663at2"/>
<dbReference type="EMBL" id="JXYS01000011">
    <property type="protein sequence ID" value="KJF18634.1"/>
    <property type="molecule type" value="Genomic_DNA"/>
</dbReference>